<dbReference type="SUPFAM" id="SSF48208">
    <property type="entry name" value="Six-hairpin glycosidases"/>
    <property type="match status" value="1"/>
</dbReference>
<dbReference type="InterPro" id="IPR012341">
    <property type="entry name" value="6hp_glycosidase-like_sf"/>
</dbReference>
<dbReference type="Gene3D" id="1.50.10.10">
    <property type="match status" value="1"/>
</dbReference>
<dbReference type="PANTHER" id="PTHR34987:SF6">
    <property type="entry name" value="ALPHA-L-RHAMNOSIDASE SIX-HAIRPIN GLYCOSIDASE DOMAIN-CONTAINING PROTEIN"/>
    <property type="match status" value="1"/>
</dbReference>
<dbReference type="PANTHER" id="PTHR34987">
    <property type="entry name" value="C, PUTATIVE (AFU_ORTHOLOGUE AFUA_3G02880)-RELATED"/>
    <property type="match status" value="1"/>
</dbReference>
<accession>A0ABR3WDE5</accession>
<dbReference type="InterPro" id="IPR008928">
    <property type="entry name" value="6-hairpin_glycosidase_sf"/>
</dbReference>
<reference evidence="3 4" key="1">
    <citation type="journal article" date="2024" name="IMA Fungus">
        <title>IMA Genome - F19 : A genome assembly and annotation guide to empower mycologists, including annotated draft genome sequences of Ceratocystis pirilliformis, Diaporthe australafricana, Fusarium ophioides, Paecilomyces lecythidis, and Sporothrix stenoceras.</title>
        <authorList>
            <person name="Aylward J."/>
            <person name="Wilson A.M."/>
            <person name="Visagie C.M."/>
            <person name="Spraker J."/>
            <person name="Barnes I."/>
            <person name="Buitendag C."/>
            <person name="Ceriani C."/>
            <person name="Del Mar Angel L."/>
            <person name="du Plessis D."/>
            <person name="Fuchs T."/>
            <person name="Gasser K."/>
            <person name="Kramer D."/>
            <person name="Li W."/>
            <person name="Munsamy K."/>
            <person name="Piso A."/>
            <person name="Price J.L."/>
            <person name="Sonnekus B."/>
            <person name="Thomas C."/>
            <person name="van der Nest A."/>
            <person name="van Dijk A."/>
            <person name="van Heerden A."/>
            <person name="van Vuuren N."/>
            <person name="Yilmaz N."/>
            <person name="Duong T.A."/>
            <person name="van der Merwe N.A."/>
            <person name="Wingfield M.J."/>
            <person name="Wingfield B.D."/>
        </authorList>
    </citation>
    <scope>NUCLEOTIDE SEQUENCE [LARGE SCALE GENOMIC DNA]</scope>
    <source>
        <strain evidence="3 4">CMW 18300</strain>
    </source>
</reference>
<feature type="signal peptide" evidence="1">
    <location>
        <begin position="1"/>
        <end position="18"/>
    </location>
</feature>
<gene>
    <name evidence="3" type="ORF">Daus18300_009675</name>
</gene>
<name>A0ABR3WDE5_9PEZI</name>
<comment type="caution">
    <text evidence="3">The sequence shown here is derived from an EMBL/GenBank/DDBJ whole genome shotgun (WGS) entry which is preliminary data.</text>
</comment>
<dbReference type="EMBL" id="JAWRVE010000100">
    <property type="protein sequence ID" value="KAL1859037.1"/>
    <property type="molecule type" value="Genomic_DNA"/>
</dbReference>
<dbReference type="Gene3D" id="2.60.420.10">
    <property type="entry name" value="Maltose phosphorylase, domain 3"/>
    <property type="match status" value="1"/>
</dbReference>
<dbReference type="Pfam" id="PF17390">
    <property type="entry name" value="Bac_rhamnosid_C"/>
    <property type="match status" value="1"/>
</dbReference>
<dbReference type="Gene3D" id="2.60.120.260">
    <property type="entry name" value="Galactose-binding domain-like"/>
    <property type="match status" value="1"/>
</dbReference>
<proteinExistence type="predicted"/>
<sequence length="661" mass="71062">MKFSLALLQSHWALLAAAASPTKFHEYILAPTSRVISPASIYQTGGNVENAAALLTTSAPALQSNQSTSFAGNGSYVTLDFGKNVAGRVSFNVDAVSGSSDSIGFTFSESSMYISAQYCDAVNDGAFDLPQWFNDTTPGHYEAGHDFQRGAFRYLTIVHNTTETVNISNVTVYWTTSPEMEDPAAYTGYFHSDSERLNRVWYAGAYTNQICSADPTTGVALGAPVAGWYYNYTISNGTSVLLDGGKRDRVVWPGDIVISGPSIFVSTGSLEPIRNALDSLFLYQETGGRLPVAGYPLAQLFAWSFTYHCHTLNDAYDYFMFTGDEVYLESLWDQYLLGVDFLLQFIDSSGLANVTSTSDWGRGGMSGHNIENAVKLAAIMNDTSETSKWEALAAGISTAANTLLWDSSVSLYRDNDTISDGSSAPSYPQDGNSWAIIAGIANGSRAEAVSDALKARWVRPYGAPAVEAGETISPFTTGFELQAHYMAGHSDYAVDLMEFMWADYMLDDPRMTNSSFIEGFATDGTPLYPVYNYDPRVSHAHGWSSAPTSMLTFYGGGLTMTSAAGQTWKVAPALGGLKTVQTSYETPLGSFATSWKNSTRGLSGTFVAPDSTTGELSIPLADGSEKLILTGPDGSQEFQVKGLSATTVTGLRGGEYSITIT</sequence>
<protein>
    <recommendedName>
        <fullName evidence="2">Alpha-L-rhamnosidase C-terminal domain-containing protein</fullName>
    </recommendedName>
</protein>
<evidence type="ECO:0000313" key="4">
    <source>
        <dbReference type="Proteomes" id="UP001583177"/>
    </source>
</evidence>
<dbReference type="InterPro" id="IPR035398">
    <property type="entry name" value="Bac_rhamnosid_C"/>
</dbReference>
<organism evidence="3 4">
    <name type="scientific">Diaporthe australafricana</name>
    <dbReference type="NCBI Taxonomy" id="127596"/>
    <lineage>
        <taxon>Eukaryota</taxon>
        <taxon>Fungi</taxon>
        <taxon>Dikarya</taxon>
        <taxon>Ascomycota</taxon>
        <taxon>Pezizomycotina</taxon>
        <taxon>Sordariomycetes</taxon>
        <taxon>Sordariomycetidae</taxon>
        <taxon>Diaporthales</taxon>
        <taxon>Diaporthaceae</taxon>
        <taxon>Diaporthe</taxon>
    </lineage>
</organism>
<evidence type="ECO:0000256" key="1">
    <source>
        <dbReference type="SAM" id="SignalP"/>
    </source>
</evidence>
<feature type="domain" description="Alpha-L-rhamnosidase C-terminal" evidence="2">
    <location>
        <begin position="563"/>
        <end position="624"/>
    </location>
</feature>
<evidence type="ECO:0000313" key="3">
    <source>
        <dbReference type="EMBL" id="KAL1859037.1"/>
    </source>
</evidence>
<evidence type="ECO:0000259" key="2">
    <source>
        <dbReference type="Pfam" id="PF17390"/>
    </source>
</evidence>
<feature type="chain" id="PRO_5045520291" description="Alpha-L-rhamnosidase C-terminal domain-containing protein" evidence="1">
    <location>
        <begin position="19"/>
        <end position="661"/>
    </location>
</feature>
<dbReference type="Proteomes" id="UP001583177">
    <property type="component" value="Unassembled WGS sequence"/>
</dbReference>
<keyword evidence="1" id="KW-0732">Signal</keyword>
<keyword evidence="4" id="KW-1185">Reference proteome</keyword>